<dbReference type="RefSeq" id="XP_065963478.1">
    <property type="nucleotide sequence ID" value="XM_066106540.1"/>
</dbReference>
<evidence type="ECO:0000313" key="2">
    <source>
        <dbReference type="Proteomes" id="UP000245464"/>
    </source>
</evidence>
<dbReference type="KEGG" id="ptrr:90956024"/>
<sequence>MKLATLILLYVSVALAYSIYCVCNKGCFIRGKRRNCDEYCNVHGGTALCQPFGWIAMLKPGNEG</sequence>
<evidence type="ECO:0000313" key="1">
    <source>
        <dbReference type="EMBL" id="KAF7573357.1"/>
    </source>
</evidence>
<reference evidence="1" key="1">
    <citation type="journal article" date="2018" name="BMC Genomics">
        <title>Comparative genomics of the wheat fungal pathogen Pyrenophora tritici-repentis reveals chromosomal variations and genome plasticity.</title>
        <authorList>
            <person name="Moolhuijzen P."/>
            <person name="See P.T."/>
            <person name="Hane J.K."/>
            <person name="Shi G."/>
            <person name="Liu Z."/>
            <person name="Oliver R.P."/>
            <person name="Moffat C.S."/>
        </authorList>
    </citation>
    <scope>NUCLEOTIDE SEQUENCE [LARGE SCALE GENOMIC DNA]</scope>
    <source>
        <strain evidence="1">M4</strain>
    </source>
</reference>
<comment type="caution">
    <text evidence="1">The sequence shown here is derived from an EMBL/GenBank/DDBJ whole genome shotgun (WGS) entry which is preliminary data.</text>
</comment>
<dbReference type="Proteomes" id="UP000245464">
    <property type="component" value="Chromosome 3"/>
</dbReference>
<name>A0A5M9LDV7_9PLEO</name>
<gene>
    <name evidence="1" type="ORF">PtrM4_082620</name>
</gene>
<dbReference type="GeneID" id="90956024"/>
<dbReference type="EMBL" id="NQIK02000003">
    <property type="protein sequence ID" value="KAF7573357.1"/>
    <property type="molecule type" value="Genomic_DNA"/>
</dbReference>
<protein>
    <submittedName>
        <fullName evidence="1">Uncharacterized protein</fullName>
    </submittedName>
</protein>
<organism evidence="1 2">
    <name type="scientific">Pyrenophora tritici-repentis</name>
    <dbReference type="NCBI Taxonomy" id="45151"/>
    <lineage>
        <taxon>Eukaryota</taxon>
        <taxon>Fungi</taxon>
        <taxon>Dikarya</taxon>
        <taxon>Ascomycota</taxon>
        <taxon>Pezizomycotina</taxon>
        <taxon>Dothideomycetes</taxon>
        <taxon>Pleosporomycetidae</taxon>
        <taxon>Pleosporales</taxon>
        <taxon>Pleosporineae</taxon>
        <taxon>Pleosporaceae</taxon>
        <taxon>Pyrenophora</taxon>
    </lineage>
</organism>
<accession>A0A5M9LDV7</accession>
<dbReference type="AlphaFoldDB" id="A0A5M9LDV7"/>
<proteinExistence type="predicted"/>